<dbReference type="OrthoDB" id="252570at2157"/>
<dbReference type="RefSeq" id="WP_179269605.1">
    <property type="nucleotide sequence ID" value="NZ_CP058579.1"/>
</dbReference>
<dbReference type="EMBL" id="CP058579">
    <property type="protein sequence ID" value="QLG63020.1"/>
    <property type="molecule type" value="Genomic_DNA"/>
</dbReference>
<dbReference type="Pfam" id="PF04307">
    <property type="entry name" value="YdjM"/>
    <property type="match status" value="1"/>
</dbReference>
<proteinExistence type="predicted"/>
<dbReference type="Proteomes" id="UP000509626">
    <property type="component" value="Chromosome"/>
</dbReference>
<evidence type="ECO:0000256" key="1">
    <source>
        <dbReference type="SAM" id="Phobius"/>
    </source>
</evidence>
<keyword evidence="2" id="KW-0378">Hydrolase</keyword>
<keyword evidence="1" id="KW-0812">Transmembrane</keyword>
<dbReference type="AlphaFoldDB" id="A0A7D5QD54"/>
<dbReference type="InterPro" id="IPR007404">
    <property type="entry name" value="YdjM-like"/>
</dbReference>
<evidence type="ECO:0000313" key="3">
    <source>
        <dbReference type="Proteomes" id="UP000509626"/>
    </source>
</evidence>
<sequence>MPSTLVHVALGGLLAAALLPDRYATRGAMLVVLVAAALPDLDSLVSPFLGGAHRSLGHNVLLPTLIGLALAYDLRVRDRSHLHERFGAAGGPVACAGLAAFVVAGVGLDLATNGVNLFWPVHDRFYAMDGDLLLSSHDGVVQSFVDRSSEEAVRTTENLHYSTGVDPSPGAESRDVERVFPVVSGGWQLLLVAAGAFAVAAKLRRGPRVER</sequence>
<gene>
    <name evidence="2" type="ORF">HUG12_15280</name>
</gene>
<keyword evidence="1" id="KW-0472">Membrane</keyword>
<keyword evidence="1" id="KW-1133">Transmembrane helix</keyword>
<evidence type="ECO:0000313" key="2">
    <source>
        <dbReference type="EMBL" id="QLG63020.1"/>
    </source>
</evidence>
<reference evidence="2 3" key="1">
    <citation type="submission" date="2020-06" db="EMBL/GenBank/DDBJ databases">
        <title>NJ-3-1, isolated from saline soil.</title>
        <authorList>
            <person name="Cui H.L."/>
            <person name="Shi X."/>
        </authorList>
    </citation>
    <scope>NUCLEOTIDE SEQUENCE [LARGE SCALE GENOMIC DNA]</scope>
    <source>
        <strain evidence="2 3">NJ-3-1</strain>
    </source>
</reference>
<accession>A0A7D5QD54</accession>
<organism evidence="2 3">
    <name type="scientific">Halorarum salinum</name>
    <dbReference type="NCBI Taxonomy" id="2743089"/>
    <lineage>
        <taxon>Archaea</taxon>
        <taxon>Methanobacteriati</taxon>
        <taxon>Methanobacteriota</taxon>
        <taxon>Stenosarchaea group</taxon>
        <taxon>Halobacteria</taxon>
        <taxon>Halobacteriales</taxon>
        <taxon>Haloferacaceae</taxon>
        <taxon>Halorarum</taxon>
    </lineage>
</organism>
<name>A0A7D5QD54_9EURY</name>
<dbReference type="KEGG" id="halu:HUG12_15280"/>
<keyword evidence="3" id="KW-1185">Reference proteome</keyword>
<feature type="transmembrane region" description="Helical" evidence="1">
    <location>
        <begin position="179"/>
        <end position="201"/>
    </location>
</feature>
<protein>
    <submittedName>
        <fullName evidence="2">Metal-dependent hydrolase</fullName>
    </submittedName>
</protein>
<dbReference type="GO" id="GO:0016787">
    <property type="term" value="F:hydrolase activity"/>
    <property type="evidence" value="ECO:0007669"/>
    <property type="project" value="UniProtKB-KW"/>
</dbReference>
<dbReference type="GeneID" id="56038849"/>
<feature type="transmembrane region" description="Helical" evidence="1">
    <location>
        <begin position="86"/>
        <end position="108"/>
    </location>
</feature>